<dbReference type="EMBL" id="CP033361">
    <property type="protein sequence ID" value="QKC77132.1"/>
    <property type="molecule type" value="Genomic_DNA"/>
</dbReference>
<dbReference type="AlphaFoldDB" id="A0A6M7UJY3"/>
<proteinExistence type="predicted"/>
<organism evidence="1 2">
    <name type="scientific">Mesorhizobium erdmanii</name>
    <dbReference type="NCBI Taxonomy" id="1777866"/>
    <lineage>
        <taxon>Bacteria</taxon>
        <taxon>Pseudomonadati</taxon>
        <taxon>Pseudomonadota</taxon>
        <taxon>Alphaproteobacteria</taxon>
        <taxon>Hyphomicrobiales</taxon>
        <taxon>Phyllobacteriaceae</taxon>
        <taxon>Mesorhizobium</taxon>
    </lineage>
</organism>
<keyword evidence="2" id="KW-1185">Reference proteome</keyword>
<gene>
    <name evidence="1" type="ORF">EB233_17815</name>
</gene>
<name>A0A6M7UJY3_9HYPH</name>
<protein>
    <submittedName>
        <fullName evidence="1">Uncharacterized protein</fullName>
    </submittedName>
</protein>
<dbReference type="Proteomes" id="UP000503339">
    <property type="component" value="Chromosome"/>
</dbReference>
<evidence type="ECO:0000313" key="2">
    <source>
        <dbReference type="Proteomes" id="UP000503339"/>
    </source>
</evidence>
<accession>A0A6M7UJY3</accession>
<reference evidence="1 2" key="1">
    <citation type="submission" date="2018-10" db="EMBL/GenBank/DDBJ databases">
        <authorList>
            <person name="Perry B.J."/>
            <person name="Sullivan J.T."/>
            <person name="Murphy R.J.T."/>
            <person name="Ramsay J.P."/>
            <person name="Ronson C.W."/>
        </authorList>
    </citation>
    <scope>NUCLEOTIDE SEQUENCE [LARGE SCALE GENOMIC DNA]</scope>
    <source>
        <strain evidence="1 2">NZP2014</strain>
    </source>
</reference>
<sequence>MVAALAAIITGFITLVVTTLLLAGGRAIVTLVACAGGFDRIIIVLVAGSHCRCTSVIGHLACKGVRRHENSQRTERSR</sequence>
<evidence type="ECO:0000313" key="1">
    <source>
        <dbReference type="EMBL" id="QKC77132.1"/>
    </source>
</evidence>
<dbReference type="KEGG" id="merd:EB233_17815"/>